<keyword evidence="5" id="KW-1185">Reference proteome</keyword>
<evidence type="ECO:0000313" key="5">
    <source>
        <dbReference type="Proteomes" id="UP000198424"/>
    </source>
</evidence>
<dbReference type="PROSITE" id="PS51186">
    <property type="entry name" value="GNAT"/>
    <property type="match status" value="1"/>
</dbReference>
<sequence length="218" mass="25599">MKIKDTLLLLPFRLLFFILEEMLKRMSRFILKNEIKEERDSFSALHKKYDMLKNEKENIVTENNALIARFNRFREIIKDDRNKTYELLITKNNEFTVIKYSKKKIFDTIRLLGESGNSKKCDSSMSFKKMGEVLKICDFQSEISEKGKGYGRVLMDFVIKKALEENIAYITGDLSNVDFESFNWLIPFYESFGFKCTLHQPDGKIIVGKIELNLNNIA</sequence>
<evidence type="ECO:0000313" key="2">
    <source>
        <dbReference type="EMBL" id="KFF15175.1"/>
    </source>
</evidence>
<dbReference type="AlphaFoldDB" id="A0A086AER1"/>
<feature type="domain" description="N-acetyltransferase" evidence="1">
    <location>
        <begin position="57"/>
        <end position="217"/>
    </location>
</feature>
<dbReference type="Gene3D" id="3.40.630.30">
    <property type="match status" value="1"/>
</dbReference>
<proteinExistence type="predicted"/>
<evidence type="ECO:0000259" key="1">
    <source>
        <dbReference type="PROSITE" id="PS51186"/>
    </source>
</evidence>
<accession>A0A086AER1</accession>
<dbReference type="InterPro" id="IPR000182">
    <property type="entry name" value="GNAT_dom"/>
</dbReference>
<dbReference type="EMBL" id="MUGY01000033">
    <property type="protein sequence ID" value="OXA88666.1"/>
    <property type="molecule type" value="Genomic_DNA"/>
</dbReference>
<dbReference type="Proteomes" id="UP000198424">
    <property type="component" value="Unassembled WGS sequence"/>
</dbReference>
<name>A0A086AER1_FLAHY</name>
<dbReference type="GO" id="GO:0016747">
    <property type="term" value="F:acyltransferase activity, transferring groups other than amino-acyl groups"/>
    <property type="evidence" value="ECO:0007669"/>
    <property type="project" value="InterPro"/>
</dbReference>
<dbReference type="Proteomes" id="UP000028712">
    <property type="component" value="Unassembled WGS sequence"/>
</dbReference>
<protein>
    <submittedName>
        <fullName evidence="3">N-acetyltransferase</fullName>
    </submittedName>
</protein>
<comment type="caution">
    <text evidence="2">The sequence shown here is derived from an EMBL/GenBank/DDBJ whole genome shotgun (WGS) entry which is preliminary data.</text>
</comment>
<dbReference type="EMBL" id="JPRM01000024">
    <property type="protein sequence ID" value="KFF15175.1"/>
    <property type="molecule type" value="Genomic_DNA"/>
</dbReference>
<evidence type="ECO:0000313" key="3">
    <source>
        <dbReference type="EMBL" id="OXA88666.1"/>
    </source>
</evidence>
<reference evidence="3 5" key="2">
    <citation type="submission" date="2016-11" db="EMBL/GenBank/DDBJ databases">
        <title>Whole genomes of Flavobacteriaceae.</title>
        <authorList>
            <person name="Stine C."/>
            <person name="Li C."/>
            <person name="Tadesse D."/>
        </authorList>
    </citation>
    <scope>NUCLEOTIDE SEQUENCE [LARGE SCALE GENOMIC DNA]</scope>
    <source>
        <strain evidence="3 5">ATCC 29551</strain>
    </source>
</reference>
<evidence type="ECO:0000313" key="4">
    <source>
        <dbReference type="Proteomes" id="UP000028712"/>
    </source>
</evidence>
<gene>
    <name evidence="3" type="ORF">B0A62_21935</name>
    <name evidence="2" type="ORF">IW20_16085</name>
</gene>
<reference evidence="2 4" key="1">
    <citation type="submission" date="2014-07" db="EMBL/GenBank/DDBJ databases">
        <title>Genome of Flavobacterium hydatis DSM 2063.</title>
        <authorList>
            <person name="Pipes S.E."/>
            <person name="Stropko S.J."/>
            <person name="Newman J.D."/>
        </authorList>
    </citation>
    <scope>NUCLEOTIDE SEQUENCE [LARGE SCALE GENOMIC DNA]</scope>
    <source>
        <strain evidence="2 4">DSM 2063</strain>
    </source>
</reference>
<dbReference type="RefSeq" id="WP_035624220.1">
    <property type="nucleotide sequence ID" value="NZ_JBEWQG010000031.1"/>
</dbReference>
<dbReference type="OrthoDB" id="1494628at2"/>
<organism evidence="2 4">
    <name type="scientific">Flavobacterium hydatis</name>
    <name type="common">Cytophaga aquatilis</name>
    <dbReference type="NCBI Taxonomy" id="991"/>
    <lineage>
        <taxon>Bacteria</taxon>
        <taxon>Pseudomonadati</taxon>
        <taxon>Bacteroidota</taxon>
        <taxon>Flavobacteriia</taxon>
        <taxon>Flavobacteriales</taxon>
        <taxon>Flavobacteriaceae</taxon>
        <taxon>Flavobacterium</taxon>
    </lineage>
</organism>
<dbReference type="SUPFAM" id="SSF55729">
    <property type="entry name" value="Acyl-CoA N-acyltransferases (Nat)"/>
    <property type="match status" value="1"/>
</dbReference>
<dbReference type="InterPro" id="IPR016181">
    <property type="entry name" value="Acyl_CoA_acyltransferase"/>
</dbReference>
<dbReference type="eggNOG" id="ENOG50349NY">
    <property type="taxonomic scope" value="Bacteria"/>
</dbReference>